<evidence type="ECO:0000313" key="5">
    <source>
        <dbReference type="Proteomes" id="UP000094068"/>
    </source>
</evidence>
<dbReference type="STRING" id="903984.BCR21_00930"/>
<gene>
    <name evidence="4" type="ORF">BCR21_00930</name>
</gene>
<dbReference type="PANTHER" id="PTHR43479:SF22">
    <property type="entry name" value="TRANSCRIPTIONAL REGULATOR, TETR FAMILY"/>
    <property type="match status" value="1"/>
</dbReference>
<reference evidence="5" key="1">
    <citation type="submission" date="2016-09" db="EMBL/GenBank/DDBJ databases">
        <authorList>
            <person name="Gulvik C.A."/>
        </authorList>
    </citation>
    <scope>NUCLEOTIDE SEQUENCE [LARGE SCALE GENOMIC DNA]</scope>
    <source>
        <strain evidence="5">DSM 23328</strain>
    </source>
</reference>
<dbReference type="SUPFAM" id="SSF46689">
    <property type="entry name" value="Homeodomain-like"/>
    <property type="match status" value="1"/>
</dbReference>
<dbReference type="PROSITE" id="PS50977">
    <property type="entry name" value="HTH_TETR_2"/>
    <property type="match status" value="1"/>
</dbReference>
<dbReference type="InterPro" id="IPR001647">
    <property type="entry name" value="HTH_TetR"/>
</dbReference>
<name>A0A1E5GLL0_9ENTE</name>
<dbReference type="EMBL" id="MIJZ01000001">
    <property type="protein sequence ID" value="OEG13586.1"/>
    <property type="molecule type" value="Genomic_DNA"/>
</dbReference>
<dbReference type="OrthoDB" id="66596at2"/>
<dbReference type="AlphaFoldDB" id="A0A1E5GLL0"/>
<sequence length="182" mass="20950">MVRKKVYKKQHILAAAKDLLIEKGFSFITARNVADHMGISTQPIYLEFKNMEELKLTLLNTTYETLEKEFLLETKTSNNCANFGLNYIDLAKSNKKLYISLYIDRHSYGQELQQLLFDSFQKSILDDKNYATVSKEKLEKLHMKLWIVATGIASLSISGMLNQTEEQLITIFEAVEQNSGIR</sequence>
<dbReference type="RefSeq" id="WP_069644649.1">
    <property type="nucleotide sequence ID" value="NZ_MIJZ01000001.1"/>
</dbReference>
<comment type="caution">
    <text evidence="4">The sequence shown here is derived from an EMBL/GenBank/DDBJ whole genome shotgun (WGS) entry which is preliminary data.</text>
</comment>
<dbReference type="GO" id="GO:0003677">
    <property type="term" value="F:DNA binding"/>
    <property type="evidence" value="ECO:0007669"/>
    <property type="project" value="UniProtKB-UniRule"/>
</dbReference>
<feature type="domain" description="HTH tetR-type" evidence="3">
    <location>
        <begin position="6"/>
        <end position="66"/>
    </location>
</feature>
<accession>A0A1E5GLL0</accession>
<evidence type="ECO:0000313" key="4">
    <source>
        <dbReference type="EMBL" id="OEG13586.1"/>
    </source>
</evidence>
<dbReference type="PANTHER" id="PTHR43479">
    <property type="entry name" value="ACREF/ENVCD OPERON REPRESSOR-RELATED"/>
    <property type="match status" value="1"/>
</dbReference>
<evidence type="ECO:0000256" key="1">
    <source>
        <dbReference type="ARBA" id="ARBA00023125"/>
    </source>
</evidence>
<dbReference type="InterPro" id="IPR050624">
    <property type="entry name" value="HTH-type_Tx_Regulator"/>
</dbReference>
<keyword evidence="1 2" id="KW-0238">DNA-binding</keyword>
<feature type="DNA-binding region" description="H-T-H motif" evidence="2">
    <location>
        <begin position="29"/>
        <end position="48"/>
    </location>
</feature>
<proteinExistence type="predicted"/>
<dbReference type="Pfam" id="PF00440">
    <property type="entry name" value="TetR_N"/>
    <property type="match status" value="1"/>
</dbReference>
<evidence type="ECO:0000256" key="2">
    <source>
        <dbReference type="PROSITE-ProRule" id="PRU00335"/>
    </source>
</evidence>
<keyword evidence="5" id="KW-1185">Reference proteome</keyword>
<organism evidence="4 5">
    <name type="scientific">Enterococcus ureasiticus</name>
    <dbReference type="NCBI Taxonomy" id="903984"/>
    <lineage>
        <taxon>Bacteria</taxon>
        <taxon>Bacillati</taxon>
        <taxon>Bacillota</taxon>
        <taxon>Bacilli</taxon>
        <taxon>Lactobacillales</taxon>
        <taxon>Enterococcaceae</taxon>
        <taxon>Enterococcus</taxon>
    </lineage>
</organism>
<dbReference type="PRINTS" id="PR00455">
    <property type="entry name" value="HTHTETR"/>
</dbReference>
<dbReference type="InterPro" id="IPR009057">
    <property type="entry name" value="Homeodomain-like_sf"/>
</dbReference>
<evidence type="ECO:0000259" key="3">
    <source>
        <dbReference type="PROSITE" id="PS50977"/>
    </source>
</evidence>
<dbReference type="Gene3D" id="1.10.357.10">
    <property type="entry name" value="Tetracycline Repressor, domain 2"/>
    <property type="match status" value="1"/>
</dbReference>
<dbReference type="Proteomes" id="UP000094068">
    <property type="component" value="Unassembled WGS sequence"/>
</dbReference>
<protein>
    <recommendedName>
        <fullName evidence="3">HTH tetR-type domain-containing protein</fullName>
    </recommendedName>
</protein>